<reference evidence="6 10" key="1">
    <citation type="journal article" date="2008" name="Science">
        <title>The Physcomitrella genome reveals evolutionary insights into the conquest of land by plants.</title>
        <authorList>
            <person name="Rensing S."/>
            <person name="Lang D."/>
            <person name="Zimmer A."/>
            <person name="Terry A."/>
            <person name="Salamov A."/>
            <person name="Shapiro H."/>
            <person name="Nishiyama T."/>
            <person name="Perroud P.-F."/>
            <person name="Lindquist E."/>
            <person name="Kamisugi Y."/>
            <person name="Tanahashi T."/>
            <person name="Sakakibara K."/>
            <person name="Fujita T."/>
            <person name="Oishi K."/>
            <person name="Shin-I T."/>
            <person name="Kuroki Y."/>
            <person name="Toyoda A."/>
            <person name="Suzuki Y."/>
            <person name="Hashimoto A."/>
            <person name="Yamaguchi K."/>
            <person name="Sugano A."/>
            <person name="Kohara Y."/>
            <person name="Fujiyama A."/>
            <person name="Anterola A."/>
            <person name="Aoki S."/>
            <person name="Ashton N."/>
            <person name="Barbazuk W.B."/>
            <person name="Barker E."/>
            <person name="Bennetzen J."/>
            <person name="Bezanilla M."/>
            <person name="Blankenship R."/>
            <person name="Cho S.H."/>
            <person name="Dutcher S."/>
            <person name="Estelle M."/>
            <person name="Fawcett J.A."/>
            <person name="Gundlach H."/>
            <person name="Hanada K."/>
            <person name="Heyl A."/>
            <person name="Hicks K.A."/>
            <person name="Hugh J."/>
            <person name="Lohr M."/>
            <person name="Mayer K."/>
            <person name="Melkozernov A."/>
            <person name="Murata T."/>
            <person name="Nelson D."/>
            <person name="Pils B."/>
            <person name="Prigge M."/>
            <person name="Reiss B."/>
            <person name="Renner T."/>
            <person name="Rombauts S."/>
            <person name="Rushton P."/>
            <person name="Sanderfoot A."/>
            <person name="Schween G."/>
            <person name="Shiu S.-H."/>
            <person name="Stueber K."/>
            <person name="Theodoulou F.L."/>
            <person name="Tu H."/>
            <person name="Van de Peer Y."/>
            <person name="Verrier P.J."/>
            <person name="Waters E."/>
            <person name="Wood A."/>
            <person name="Yang L."/>
            <person name="Cove D."/>
            <person name="Cuming A."/>
            <person name="Hasebe M."/>
            <person name="Lucas S."/>
            <person name="Mishler D.B."/>
            <person name="Reski R."/>
            <person name="Grigoriev I."/>
            <person name="Quatrano R.S."/>
            <person name="Boore J.L."/>
        </authorList>
    </citation>
    <scope>NUCLEOTIDE SEQUENCE [LARGE SCALE GENOMIC DNA]</scope>
    <source>
        <strain evidence="8 10">cv. Gransden 2004</strain>
    </source>
</reference>
<keyword evidence="3" id="KW-0804">Transcription</keyword>
<organism evidence="6">
    <name type="scientific">Physcomitrium patens</name>
    <name type="common">Spreading-leaved earth moss</name>
    <name type="synonym">Physcomitrella patens</name>
    <dbReference type="NCBI Taxonomy" id="3218"/>
    <lineage>
        <taxon>Eukaryota</taxon>
        <taxon>Viridiplantae</taxon>
        <taxon>Streptophyta</taxon>
        <taxon>Embryophyta</taxon>
        <taxon>Bryophyta</taxon>
        <taxon>Bryophytina</taxon>
        <taxon>Bryopsida</taxon>
        <taxon>Funariidae</taxon>
        <taxon>Funariales</taxon>
        <taxon>Funariaceae</taxon>
        <taxon>Physcomitrium</taxon>
    </lineage>
</organism>
<dbReference type="GO" id="GO:0000124">
    <property type="term" value="C:SAGA complex"/>
    <property type="evidence" value="ECO:0000318"/>
    <property type="project" value="GO_Central"/>
</dbReference>
<dbReference type="Gramene" id="Pp3c3_34380V3.1">
    <property type="protein sequence ID" value="Pp3c3_34380V3.1"/>
    <property type="gene ID" value="Pp3c3_34380"/>
</dbReference>
<evidence type="ECO:0000256" key="5">
    <source>
        <dbReference type="SAM" id="MobiDB-lite"/>
    </source>
</evidence>
<dbReference type="EMBL" id="ABEU02000003">
    <property type="protein sequence ID" value="PNR58365.1"/>
    <property type="molecule type" value="Genomic_DNA"/>
</dbReference>
<dbReference type="Gramene" id="Pp3c3_34380V3.2">
    <property type="protein sequence ID" value="Pp3c3_34380V3.2"/>
    <property type="gene ID" value="Pp3c3_34380"/>
</dbReference>
<evidence type="ECO:0000256" key="2">
    <source>
        <dbReference type="ARBA" id="ARBA00023015"/>
    </source>
</evidence>
<dbReference type="EnsemblPlants" id="Pp3c3_34380V3.2">
    <property type="protein sequence ID" value="Pp3c3_34380V3.2"/>
    <property type="gene ID" value="Pp3c3_34380"/>
</dbReference>
<dbReference type="Gramene" id="Pp3c3_34330V3.1">
    <property type="protein sequence ID" value="Pp3c3_34330V3.1"/>
    <property type="gene ID" value="Pp3c3_34330"/>
</dbReference>
<evidence type="ECO:0000313" key="10">
    <source>
        <dbReference type="Proteomes" id="UP000006727"/>
    </source>
</evidence>
<keyword evidence="2" id="KW-0805">Transcription regulation</keyword>
<dbReference type="OrthoDB" id="10264870at2759"/>
<dbReference type="GO" id="GO:0005634">
    <property type="term" value="C:nucleus"/>
    <property type="evidence" value="ECO:0007669"/>
    <property type="project" value="UniProtKB-SubCell"/>
</dbReference>
<evidence type="ECO:0000256" key="1">
    <source>
        <dbReference type="ARBA" id="ARBA00004123"/>
    </source>
</evidence>
<feature type="compositionally biased region" description="Acidic residues" evidence="5">
    <location>
        <begin position="214"/>
        <end position="235"/>
    </location>
</feature>
<dbReference type="KEGG" id="ppp:112279350"/>
<dbReference type="EnsemblPlants" id="Pp3c3_34380V3.1">
    <property type="protein sequence ID" value="Pp3c3_34380V3.1"/>
    <property type="gene ID" value="Pp3c3_34380"/>
</dbReference>
<sequence>MALMQRRARVNLQEFKARLVKILGPAKESLYCNLLSRFLSLRLSKEELDRLVLSTIGKENVVLHNSFVRAIFNNATCGEAPPPPASLPDISKPLKGVRRKATTSSGGVDEGPTSAAAAGAQLQGGRSNGDGFAGSSRKGRSGIRDRKGAERPSPLGSSRADTSTAMDDDVARMVENGHGGGPDLLRPVQCSQYGAEQPETWQGSHPAKRARYEEDGESEGEEAGGDAEAEEEDEDVGTMWLTRSNVSVPLGIPFCRPSAGGARMAAAAAMPPGLVTLSKLGYGVDDDDGCSDSMLPSTESIRQRVQMGGCLESGLESCDASSAEVIRLGLETHLLRIIKYVVELNRAKRGSHREGSGKENGNGSWWGHMEKAGSQERGGNEWNHHVTTGRERGLGGEEQEQERATVSALDFYVAMDLDRSKLGMNWSMLLEKALLRVVWEQ</sequence>
<dbReference type="RefSeq" id="XP_024369498.1">
    <property type="nucleotide sequence ID" value="XM_024513730.2"/>
</dbReference>
<evidence type="ECO:0000256" key="3">
    <source>
        <dbReference type="ARBA" id="ARBA00023163"/>
    </source>
</evidence>
<dbReference type="Pfam" id="PF12767">
    <property type="entry name" value="SAGA-Tad1"/>
    <property type="match status" value="1"/>
</dbReference>
<dbReference type="PANTHER" id="PTHR21277:SF5">
    <property type="entry name" value="TRANSCRIPTIONAL ADAPTER 1"/>
    <property type="match status" value="1"/>
</dbReference>
<evidence type="ECO:0000313" key="8">
    <source>
        <dbReference type="EnsemblPlants" id="Pp3c3_34330V3.1"/>
    </source>
</evidence>
<name>A0A2K1KX65_PHYPA</name>
<dbReference type="STRING" id="3218.A0A2K1KX65"/>
<dbReference type="PaxDb" id="3218-PP1S112_60V6.1"/>
<dbReference type="Gramene" id="Pp3c3_34330V3.2">
    <property type="protein sequence ID" value="Pp3c3_34330V3.2"/>
    <property type="gene ID" value="Pp3c3_34330"/>
</dbReference>
<feature type="region of interest" description="Disordered" evidence="5">
    <location>
        <begin position="349"/>
        <end position="400"/>
    </location>
</feature>
<dbReference type="EMBL" id="ABEU02000003">
    <property type="protein sequence ID" value="PNR58361.1"/>
    <property type="molecule type" value="Genomic_DNA"/>
</dbReference>
<dbReference type="EnsemblPlants" id="Pp3c3_34330V3.2">
    <property type="protein sequence ID" value="Pp3c3_34330V3.2"/>
    <property type="gene ID" value="Pp3c3_34330"/>
</dbReference>
<accession>A0A2K1KX65</accession>
<keyword evidence="10" id="KW-1185">Reference proteome</keyword>
<evidence type="ECO:0000313" key="9">
    <source>
        <dbReference type="EnsemblPlants" id="Pp3c3_34380V3.1"/>
    </source>
</evidence>
<feature type="compositionally biased region" description="Low complexity" evidence="5">
    <location>
        <begin position="115"/>
        <end position="125"/>
    </location>
</feature>
<feature type="region of interest" description="Disordered" evidence="5">
    <location>
        <begin position="82"/>
        <end position="166"/>
    </location>
</feature>
<dbReference type="PANTHER" id="PTHR21277">
    <property type="entry name" value="TRANSCRIPTIONAL ADAPTER 1"/>
    <property type="match status" value="1"/>
</dbReference>
<keyword evidence="4" id="KW-0539">Nucleus</keyword>
<evidence type="ECO:0008006" key="11">
    <source>
        <dbReference type="Google" id="ProtNLM"/>
    </source>
</evidence>
<feature type="compositionally biased region" description="Polar residues" evidence="5">
    <location>
        <begin position="193"/>
        <end position="203"/>
    </location>
</feature>
<dbReference type="OMA" id="TEFDRSC"/>
<feature type="compositionally biased region" description="Polar residues" evidence="5">
    <location>
        <begin position="155"/>
        <end position="165"/>
    </location>
</feature>
<dbReference type="GO" id="GO:0003713">
    <property type="term" value="F:transcription coactivator activity"/>
    <property type="evidence" value="ECO:0000318"/>
    <property type="project" value="GO_Central"/>
</dbReference>
<reference evidence="6 10" key="2">
    <citation type="journal article" date="2018" name="Plant J.">
        <title>The Physcomitrella patens chromosome-scale assembly reveals moss genome structure and evolution.</title>
        <authorList>
            <person name="Lang D."/>
            <person name="Ullrich K.K."/>
            <person name="Murat F."/>
            <person name="Fuchs J."/>
            <person name="Jenkins J."/>
            <person name="Haas F.B."/>
            <person name="Piednoel M."/>
            <person name="Gundlach H."/>
            <person name="Van Bel M."/>
            <person name="Meyberg R."/>
            <person name="Vives C."/>
            <person name="Morata J."/>
            <person name="Symeonidi A."/>
            <person name="Hiss M."/>
            <person name="Muchero W."/>
            <person name="Kamisugi Y."/>
            <person name="Saleh O."/>
            <person name="Blanc G."/>
            <person name="Decker E.L."/>
            <person name="van Gessel N."/>
            <person name="Grimwood J."/>
            <person name="Hayes R.D."/>
            <person name="Graham S.W."/>
            <person name="Gunter L.E."/>
            <person name="McDaniel S.F."/>
            <person name="Hoernstein S.N.W."/>
            <person name="Larsson A."/>
            <person name="Li F.W."/>
            <person name="Perroud P.F."/>
            <person name="Phillips J."/>
            <person name="Ranjan P."/>
            <person name="Rokshar D.S."/>
            <person name="Rothfels C.J."/>
            <person name="Schneider L."/>
            <person name="Shu S."/>
            <person name="Stevenson D.W."/>
            <person name="Thummler F."/>
            <person name="Tillich M."/>
            <person name="Villarreal Aguilar J.C."/>
            <person name="Widiez T."/>
            <person name="Wong G.K."/>
            <person name="Wymore A."/>
            <person name="Zhang Y."/>
            <person name="Zimmer A.D."/>
            <person name="Quatrano R.S."/>
            <person name="Mayer K.F.X."/>
            <person name="Goodstein D."/>
            <person name="Casacuberta J.M."/>
            <person name="Vandepoele K."/>
            <person name="Reski R."/>
            <person name="Cuming A.C."/>
            <person name="Tuskan G.A."/>
            <person name="Maumus F."/>
            <person name="Salse J."/>
            <person name="Schmutz J."/>
            <person name="Rensing S.A."/>
        </authorList>
    </citation>
    <scope>NUCLEOTIDE SEQUENCE [LARGE SCALE GENOMIC DNA]</scope>
    <source>
        <strain evidence="8 10">cv. Gransden 2004</strain>
    </source>
</reference>
<comment type="subcellular location">
    <subcellularLocation>
        <location evidence="1">Nucleus</location>
    </subcellularLocation>
</comment>
<dbReference type="Proteomes" id="UP000006727">
    <property type="component" value="Chromosome 3"/>
</dbReference>
<feature type="compositionally biased region" description="Basic and acidic residues" evidence="5">
    <location>
        <begin position="368"/>
        <end position="395"/>
    </location>
</feature>
<dbReference type="EnsemblPlants" id="Pp3c3_34330V3.1">
    <property type="protein sequence ID" value="Pp3c3_34330V3.1"/>
    <property type="gene ID" value="Pp3c3_34330"/>
</dbReference>
<feature type="region of interest" description="Disordered" evidence="5">
    <location>
        <begin position="193"/>
        <end position="235"/>
    </location>
</feature>
<dbReference type="InterPro" id="IPR024738">
    <property type="entry name" value="Hfi1/Tada1"/>
</dbReference>
<dbReference type="AlphaFoldDB" id="A0A2K1KX65"/>
<evidence type="ECO:0000256" key="4">
    <source>
        <dbReference type="ARBA" id="ARBA00023242"/>
    </source>
</evidence>
<proteinExistence type="predicted"/>
<dbReference type="GeneID" id="112279358"/>
<reference evidence="8" key="3">
    <citation type="submission" date="2020-12" db="UniProtKB">
        <authorList>
            <consortium name="EnsemblPlants"/>
        </authorList>
    </citation>
    <scope>IDENTIFICATION</scope>
</reference>
<evidence type="ECO:0000313" key="7">
    <source>
        <dbReference type="EMBL" id="PNR58365.1"/>
    </source>
</evidence>
<evidence type="ECO:0000313" key="6">
    <source>
        <dbReference type="EMBL" id="PNR58361.1"/>
    </source>
</evidence>
<gene>
    <name evidence="9" type="primary">LOC112279358</name>
    <name evidence="6" type="ORF">PHYPA_005356</name>
    <name evidence="7" type="ORF">PHYPA_005360</name>
</gene>
<dbReference type="GO" id="GO:0006357">
    <property type="term" value="P:regulation of transcription by RNA polymerase II"/>
    <property type="evidence" value="ECO:0000318"/>
    <property type="project" value="GO_Central"/>
</dbReference>
<protein>
    <recommendedName>
        <fullName evidence="11">Transcriptional coactivator Hfi1/Transcriptional adapter 1</fullName>
    </recommendedName>
</protein>